<dbReference type="RefSeq" id="WP_143036694.1">
    <property type="nucleotide sequence ID" value="NZ_FNDI01000053.1"/>
</dbReference>
<dbReference type="EMBL" id="FNDI01000053">
    <property type="protein sequence ID" value="SDJ47148.1"/>
    <property type="molecule type" value="Genomic_DNA"/>
</dbReference>
<proteinExistence type="predicted"/>
<organism evidence="1 2">
    <name type="scientific">Paraburkholderia steynii</name>
    <dbReference type="NCBI Taxonomy" id="1245441"/>
    <lineage>
        <taxon>Bacteria</taxon>
        <taxon>Pseudomonadati</taxon>
        <taxon>Pseudomonadota</taxon>
        <taxon>Betaproteobacteria</taxon>
        <taxon>Burkholderiales</taxon>
        <taxon>Burkholderiaceae</taxon>
        <taxon>Paraburkholderia</taxon>
    </lineage>
</organism>
<comment type="caution">
    <text evidence="1">The sequence shown here is derived from an EMBL/GenBank/DDBJ whole genome shotgun (WGS) entry which is preliminary data.</text>
</comment>
<dbReference type="AlphaFoldDB" id="A0A7Z7BKM2"/>
<protein>
    <submittedName>
        <fullName evidence="1">Uncharacterized protein</fullName>
    </submittedName>
</protein>
<sequence>MAMSNCDREFVLETNNQQAEILLVDSSFRVVARGPSPLAGRAAPGLYAMKTKIGDVENEALFVIEGDEGKVTKQRLDSPHFESPLPLENTTTSHEYQRKEINQILQEIGAPVAPLDLGDGANIVVCIRDPSSTHDALSMPETSDQNREDYADSFKGFRILDVDDNTLVDFEQSATPKLEHGFLGITVRVNPGRYSLAYGREDEWVCFPIPAVPNWTFQVYINLIQTGTDSFKLTPDFPDMAVFFDRPSVTVFDPSRLDLIAGETVRKGLIDGRNYVDTPNMHALLSGKFENPMLGLYAAHLLLLDPTPNAHLLDTVINNMGRMLGDDFPDVIALRWAFSQRLGIVQPNVHTQESLLEQVKQLTDPPILARSWDQLLAAAKNLPVGELSNSSMFRISGDLLSHGVYIAWRKRSMARDFHAWRTLSQDASHALLATRITQSLGESDRLFGLFSMSDRTLGLLYAAVQLWDEKSKDGDKNLITQIAEITDSEEAARLMRKLANAVDWSLVMSWLRRNWPEWIAQLSVLQRDLLLTMRDASLNDDALDSMTGKFVERLLANHRAPLSVLLEGLEGAAKLATAVSALIETISQSIDEPPPTSPLAE</sequence>
<keyword evidence="2" id="KW-1185">Reference proteome</keyword>
<evidence type="ECO:0000313" key="2">
    <source>
        <dbReference type="Proteomes" id="UP000198900"/>
    </source>
</evidence>
<dbReference type="Proteomes" id="UP000198900">
    <property type="component" value="Unassembled WGS sequence"/>
</dbReference>
<evidence type="ECO:0000313" key="1">
    <source>
        <dbReference type="EMBL" id="SDJ47148.1"/>
    </source>
</evidence>
<name>A0A7Z7BKM2_9BURK</name>
<reference evidence="1" key="1">
    <citation type="submission" date="2016-10" db="EMBL/GenBank/DDBJ databases">
        <authorList>
            <person name="Varghese N."/>
            <person name="Submissions S."/>
        </authorList>
    </citation>
    <scope>NUCLEOTIDE SEQUENCE [LARGE SCALE GENOMIC DNA]</scope>
    <source>
        <strain evidence="1">YR281</strain>
    </source>
</reference>
<accession>A0A7Z7BKM2</accession>
<gene>
    <name evidence="1" type="ORF">SAMN04487926_15316</name>
</gene>